<proteinExistence type="predicted"/>
<gene>
    <name evidence="1" type="ORF">LEP1GSC161_3542</name>
</gene>
<evidence type="ECO:0000313" key="1">
    <source>
        <dbReference type="EMBL" id="EMO57459.1"/>
    </source>
</evidence>
<reference evidence="1 2" key="1">
    <citation type="submission" date="2013-01" db="EMBL/GenBank/DDBJ databases">
        <authorList>
            <person name="Harkins D.M."/>
            <person name="Durkin A.S."/>
            <person name="Brinkac L.M."/>
            <person name="Haft D.H."/>
            <person name="Selengut J.D."/>
            <person name="Sanka R."/>
            <person name="DePew J."/>
            <person name="Purushe J."/>
            <person name="Matthias M.A."/>
            <person name="Vinetz J.M."/>
            <person name="Sutton G.G."/>
            <person name="Nierman W.C."/>
            <person name="Fouts D.E."/>
        </authorList>
    </citation>
    <scope>NUCLEOTIDE SEQUENCE [LARGE SCALE GENOMIC DNA]</scope>
    <source>
        <strain evidence="1 2">CBC1416</strain>
    </source>
</reference>
<dbReference type="AlphaFoldDB" id="M6VWR9"/>
<name>M6VWR9_9LEPT</name>
<protein>
    <submittedName>
        <fullName evidence="1">Uncharacterized protein</fullName>
    </submittedName>
</protein>
<accession>M6VWR9</accession>
<organism evidence="1 2">
    <name type="scientific">Leptospira santarosai str. CBC1416</name>
    <dbReference type="NCBI Taxonomy" id="1193059"/>
    <lineage>
        <taxon>Bacteria</taxon>
        <taxon>Pseudomonadati</taxon>
        <taxon>Spirochaetota</taxon>
        <taxon>Spirochaetia</taxon>
        <taxon>Leptospirales</taxon>
        <taxon>Leptospiraceae</taxon>
        <taxon>Leptospira</taxon>
    </lineage>
</organism>
<dbReference type="EMBL" id="AKWE02000117">
    <property type="protein sequence ID" value="EMO57459.1"/>
    <property type="molecule type" value="Genomic_DNA"/>
</dbReference>
<sequence>MLSKNKILDDLNFFYILFSFFERGKNFMKVLLEKNSFTPIFLVKLTRWRAYKPLT</sequence>
<comment type="caution">
    <text evidence="1">The sequence shown here is derived from an EMBL/GenBank/DDBJ whole genome shotgun (WGS) entry which is preliminary data.</text>
</comment>
<dbReference type="Proteomes" id="UP000012149">
    <property type="component" value="Unassembled WGS sequence"/>
</dbReference>
<evidence type="ECO:0000313" key="2">
    <source>
        <dbReference type="Proteomes" id="UP000012149"/>
    </source>
</evidence>